<dbReference type="InterPro" id="IPR043148">
    <property type="entry name" value="TagF_C"/>
</dbReference>
<evidence type="ECO:0000256" key="1">
    <source>
        <dbReference type="ARBA" id="ARBA00004202"/>
    </source>
</evidence>
<evidence type="ECO:0000313" key="7">
    <source>
        <dbReference type="EMBL" id="QCT22028.1"/>
    </source>
</evidence>
<evidence type="ECO:0000256" key="6">
    <source>
        <dbReference type="ARBA" id="ARBA00023136"/>
    </source>
</evidence>
<evidence type="ECO:0000256" key="2">
    <source>
        <dbReference type="ARBA" id="ARBA00010488"/>
    </source>
</evidence>
<dbReference type="AlphaFoldDB" id="A0A4P8YPT9"/>
<dbReference type="GO" id="GO:0047355">
    <property type="term" value="F:CDP-glycerol glycerophosphotransferase activity"/>
    <property type="evidence" value="ECO:0007669"/>
    <property type="project" value="InterPro"/>
</dbReference>
<keyword evidence="6" id="KW-0472">Membrane</keyword>
<dbReference type="PANTHER" id="PTHR37316">
    <property type="entry name" value="TEICHOIC ACID GLYCEROL-PHOSPHATE PRIMASE"/>
    <property type="match status" value="1"/>
</dbReference>
<dbReference type="PANTHER" id="PTHR37316:SF3">
    <property type="entry name" value="TEICHOIC ACID GLYCEROL-PHOSPHATE TRANSFERASE"/>
    <property type="match status" value="1"/>
</dbReference>
<reference evidence="7 8" key="1">
    <citation type="submission" date="2019-05" db="EMBL/GenBank/DDBJ databases">
        <title>Complete genome sequence of Izhakiella calystegiae KSNA2, an endophyte isolated from beach morning glory (Calystegia soldanella).</title>
        <authorList>
            <person name="Jiang L."/>
            <person name="Jeong J.C."/>
            <person name="Kim C.Y."/>
            <person name="Kim D.H."/>
            <person name="Kim S.W."/>
            <person name="Lee j."/>
        </authorList>
    </citation>
    <scope>NUCLEOTIDE SEQUENCE [LARGE SCALE GENOMIC DNA]</scope>
    <source>
        <strain evidence="7 8">KSNA2</strain>
    </source>
</reference>
<comment type="similarity">
    <text evidence="2">Belongs to the CDP-glycerol glycerophosphotransferase family.</text>
</comment>
<dbReference type="Gene3D" id="3.40.50.12580">
    <property type="match status" value="1"/>
</dbReference>
<dbReference type="OrthoDB" id="9802649at2"/>
<organism evidence="7 8">
    <name type="scientific">Jejubacter calystegiae</name>
    <dbReference type="NCBI Taxonomy" id="2579935"/>
    <lineage>
        <taxon>Bacteria</taxon>
        <taxon>Pseudomonadati</taxon>
        <taxon>Pseudomonadota</taxon>
        <taxon>Gammaproteobacteria</taxon>
        <taxon>Enterobacterales</taxon>
        <taxon>Enterobacteriaceae</taxon>
        <taxon>Jejubacter</taxon>
    </lineage>
</organism>
<evidence type="ECO:0000256" key="3">
    <source>
        <dbReference type="ARBA" id="ARBA00022475"/>
    </source>
</evidence>
<dbReference type="InterPro" id="IPR043149">
    <property type="entry name" value="TagF_N"/>
</dbReference>
<dbReference type="Proteomes" id="UP000302163">
    <property type="component" value="Chromosome"/>
</dbReference>
<sequence>MNFLSYAFFVLRDTFLSLVSCFIPMNRYRIIFNSTRNVNYNFNSKYLYEFIRNKKDSPFECFFVMNDRDKAEELRSNDNVNVISSRTFYGQFVILTSKIWVCSTLEAPSDTLFKRPGRVVYHLGHGIPLKKIGMAENNISFLRKVNRLLRIRNFTHVTCYSEYFEEVLFNAFNKNNKIEYMPLGQPRNDSVFSNEDNSSLSGFIGSICENEIDSSIKILYCPTWRGYATTKFFPFGDFDLRKLEEHLERNNIFIFLREHPYYKFDLPVGIYELKRVIKFDSTVISDITPFLPLFDKLITDYSSVFIDYFLMKRSVVFIPYDIELYIEKVGFSKNYNEIALGTHVHTFYDLLNALTDCHVYDYTNISGKLNLKSERNCIEHYEKLLKLVSL</sequence>
<dbReference type="Pfam" id="PF04464">
    <property type="entry name" value="Glyphos_transf"/>
    <property type="match status" value="1"/>
</dbReference>
<dbReference type="EMBL" id="CP040428">
    <property type="protein sequence ID" value="QCT22028.1"/>
    <property type="molecule type" value="Genomic_DNA"/>
</dbReference>
<dbReference type="RefSeq" id="WP_138098257.1">
    <property type="nucleotide sequence ID" value="NZ_CP040428.1"/>
</dbReference>
<protein>
    <submittedName>
        <fullName evidence="7">Uncharacterized protein</fullName>
    </submittedName>
</protein>
<keyword evidence="5" id="KW-0777">Teichoic acid biosynthesis</keyword>
<accession>A0A4P8YPT9</accession>
<keyword evidence="8" id="KW-1185">Reference proteome</keyword>
<proteinExistence type="inferred from homology"/>
<dbReference type="GO" id="GO:0005886">
    <property type="term" value="C:plasma membrane"/>
    <property type="evidence" value="ECO:0007669"/>
    <property type="project" value="UniProtKB-SubCell"/>
</dbReference>
<keyword evidence="3" id="KW-1003">Cell membrane</keyword>
<comment type="subcellular location">
    <subcellularLocation>
        <location evidence="1">Cell membrane</location>
        <topology evidence="1">Peripheral membrane protein</topology>
    </subcellularLocation>
</comment>
<dbReference type="InterPro" id="IPR051612">
    <property type="entry name" value="Teichoic_Acid_Biosynth"/>
</dbReference>
<dbReference type="InterPro" id="IPR007554">
    <property type="entry name" value="Glycerophosphate_synth"/>
</dbReference>
<dbReference type="GO" id="GO:0019350">
    <property type="term" value="P:teichoic acid biosynthetic process"/>
    <property type="evidence" value="ECO:0007669"/>
    <property type="project" value="UniProtKB-KW"/>
</dbReference>
<evidence type="ECO:0000313" key="8">
    <source>
        <dbReference type="Proteomes" id="UP000302163"/>
    </source>
</evidence>
<name>A0A4P8YPT9_9ENTR</name>
<dbReference type="KEGG" id="izh:FEM41_21455"/>
<gene>
    <name evidence="7" type="ORF">FEM41_21455</name>
</gene>
<evidence type="ECO:0000256" key="5">
    <source>
        <dbReference type="ARBA" id="ARBA00022944"/>
    </source>
</evidence>
<evidence type="ECO:0000256" key="4">
    <source>
        <dbReference type="ARBA" id="ARBA00022679"/>
    </source>
</evidence>
<keyword evidence="4" id="KW-0808">Transferase</keyword>
<dbReference type="Gene3D" id="3.40.50.11820">
    <property type="match status" value="1"/>
</dbReference>